<dbReference type="PANTHER" id="PTHR11850">
    <property type="entry name" value="HOMEOBOX PROTEIN TRANSCRIPTION FACTORS"/>
    <property type="match status" value="1"/>
</dbReference>
<comment type="caution">
    <text evidence="6">The sequence shown here is derived from an EMBL/GenBank/DDBJ whole genome shotgun (WGS) entry which is preliminary data.</text>
</comment>
<evidence type="ECO:0000313" key="6">
    <source>
        <dbReference type="EMBL" id="CCJ30707.1"/>
    </source>
</evidence>
<dbReference type="Gene3D" id="1.10.10.60">
    <property type="entry name" value="Homeodomain-like"/>
    <property type="match status" value="1"/>
</dbReference>
<gene>
    <name evidence="6" type="ORF">PNEJI1_000366</name>
</gene>
<dbReference type="GO" id="GO:0003677">
    <property type="term" value="F:DNA binding"/>
    <property type="evidence" value="ECO:0007669"/>
    <property type="project" value="UniProtKB-UniRule"/>
</dbReference>
<dbReference type="AlphaFoldDB" id="L0PEP6"/>
<dbReference type="CDD" id="cd00086">
    <property type="entry name" value="homeodomain"/>
    <property type="match status" value="1"/>
</dbReference>
<dbReference type="EMBL" id="CAKM01000262">
    <property type="protein sequence ID" value="CCJ30707.1"/>
    <property type="molecule type" value="Genomic_DNA"/>
</dbReference>
<evidence type="ECO:0000313" key="7">
    <source>
        <dbReference type="Proteomes" id="UP000010422"/>
    </source>
</evidence>
<feature type="domain" description="Homeobox" evidence="5">
    <location>
        <begin position="152"/>
        <end position="215"/>
    </location>
</feature>
<evidence type="ECO:0000256" key="2">
    <source>
        <dbReference type="ARBA" id="ARBA00023155"/>
    </source>
</evidence>
<proteinExistence type="predicted"/>
<dbReference type="InterPro" id="IPR050224">
    <property type="entry name" value="TALE_homeobox"/>
</dbReference>
<reference evidence="6 7" key="1">
    <citation type="journal article" date="2012" name="MBio">
        <title>De novo assembly of the Pneumocystis jirovecii genome from a single bronchoalveolar lavage fluid specimen from a patient.</title>
        <authorList>
            <person name="Cisse O.H."/>
            <person name="Pagni M."/>
            <person name="Hauser P.M."/>
        </authorList>
    </citation>
    <scope>NUCLEOTIDE SEQUENCE [LARGE SCALE GENOMIC DNA]</scope>
    <source>
        <strain evidence="6 7">SE8</strain>
    </source>
</reference>
<name>L0PEP6_PNEJI</name>
<dbReference type="VEuPathDB" id="FungiDB:PNEJI1_000366"/>
<dbReference type="InterPro" id="IPR009057">
    <property type="entry name" value="Homeodomain-like_sf"/>
</dbReference>
<keyword evidence="2 4" id="KW-0371">Homeobox</keyword>
<protein>
    <recommendedName>
        <fullName evidence="5">Homeobox domain-containing protein</fullName>
    </recommendedName>
</protein>
<organism evidence="7">
    <name type="scientific">Pneumocystis jirovecii</name>
    <name type="common">Human pneumocystis pneumonia agent</name>
    <dbReference type="NCBI Taxonomy" id="42068"/>
    <lineage>
        <taxon>Eukaryota</taxon>
        <taxon>Fungi</taxon>
        <taxon>Dikarya</taxon>
        <taxon>Ascomycota</taxon>
        <taxon>Taphrinomycotina</taxon>
        <taxon>Pneumocystomycetes</taxon>
        <taxon>Pneumocystaceae</taxon>
        <taxon>Pneumocystis</taxon>
    </lineage>
</organism>
<sequence>MFFGKMLSIGSLDVSCMDSVNENRSYEPDEAINVLIFRRQMLLKLINQVIDIRDDMLYSCHGQNNKELSEIINSLKEVLKRVGDLKAEKKFDSSESILVSGIYHLSIQISHLSDLCRNVFSEISLASQRYQQDLAMDISKINKVPLSTISNSSKPKHTTHHPENRTRLLKDWFLEHISYPYPNKDEKRLLCRLTGLKINQLNMWFINARRRSNGGLKFREQVVSDNLVPLMLFFFFRKTCFYSKALQYQIPIF</sequence>
<dbReference type="InterPro" id="IPR008422">
    <property type="entry name" value="KN_HD"/>
</dbReference>
<dbReference type="Pfam" id="PF05920">
    <property type="entry name" value="Homeobox_KN"/>
    <property type="match status" value="1"/>
</dbReference>
<feature type="DNA-binding region" description="Homeobox" evidence="4">
    <location>
        <begin position="154"/>
        <end position="216"/>
    </location>
</feature>
<comment type="subcellular location">
    <subcellularLocation>
        <location evidence="4">Nucleus</location>
    </subcellularLocation>
</comment>
<evidence type="ECO:0000256" key="4">
    <source>
        <dbReference type="PROSITE-ProRule" id="PRU00108"/>
    </source>
</evidence>
<evidence type="ECO:0000259" key="5">
    <source>
        <dbReference type="PROSITE" id="PS50071"/>
    </source>
</evidence>
<dbReference type="PROSITE" id="PS50071">
    <property type="entry name" value="HOMEOBOX_2"/>
    <property type="match status" value="1"/>
</dbReference>
<dbReference type="SMART" id="SM00389">
    <property type="entry name" value="HOX"/>
    <property type="match status" value="1"/>
</dbReference>
<dbReference type="GO" id="GO:0005634">
    <property type="term" value="C:nucleus"/>
    <property type="evidence" value="ECO:0007669"/>
    <property type="project" value="UniProtKB-SubCell"/>
</dbReference>
<dbReference type="InterPro" id="IPR001356">
    <property type="entry name" value="HD"/>
</dbReference>
<accession>L0PEP6</accession>
<evidence type="ECO:0000256" key="1">
    <source>
        <dbReference type="ARBA" id="ARBA00023125"/>
    </source>
</evidence>
<dbReference type="InParanoid" id="L0PEP6"/>
<keyword evidence="1 4" id="KW-0238">DNA-binding</keyword>
<dbReference type="Proteomes" id="UP000010422">
    <property type="component" value="Unassembled WGS sequence"/>
</dbReference>
<dbReference type="STRING" id="1209962.L0PEP6"/>
<dbReference type="GO" id="GO:0006355">
    <property type="term" value="P:regulation of DNA-templated transcription"/>
    <property type="evidence" value="ECO:0007669"/>
    <property type="project" value="InterPro"/>
</dbReference>
<evidence type="ECO:0000256" key="3">
    <source>
        <dbReference type="ARBA" id="ARBA00023242"/>
    </source>
</evidence>
<dbReference type="SUPFAM" id="SSF46689">
    <property type="entry name" value="Homeodomain-like"/>
    <property type="match status" value="1"/>
</dbReference>
<keyword evidence="3 4" id="KW-0539">Nucleus</keyword>